<sequence>MVNTAKLQALESKLKGFFSPVLAFSGGVDSRFLAHIMHRADIEFTAVHITGEHVPRAESAKALNWLQTHDVPYKALRLSPLSMPEIAANDKMRCYHCKHLLFSTIKRMVESNSIGDSEPVILDGTNASDLGEYRPGLKALEELGVISPLALCGITKDEVREFARATGMEHADQPATPCLLTRFSYGTVPDIHLLQKVEECEAALKRYGLQNFRVRILDDGSQLLQVAAAEKGMLHKHHDAIEETLNNSGFTSAQIHCSERVSGFHDRK</sequence>
<evidence type="ECO:0000256" key="1">
    <source>
        <dbReference type="PIRSR" id="PIRSR006661-1"/>
    </source>
</evidence>
<dbReference type="InterPro" id="IPR005232">
    <property type="entry name" value="LarE"/>
</dbReference>
<gene>
    <name evidence="2" type="ORF">SP90_01735</name>
</gene>
<reference evidence="2 3" key="1">
    <citation type="submission" date="2015-01" db="EMBL/GenBank/DDBJ databases">
        <title>Desulfovibrio sp. JC271 draft genome sequence.</title>
        <authorList>
            <person name="Shivani Y."/>
            <person name="Subhash Y."/>
            <person name="Sasikala C."/>
            <person name="Ramana C.V."/>
        </authorList>
    </citation>
    <scope>NUCLEOTIDE SEQUENCE [LARGE SCALE GENOMIC DNA]</scope>
    <source>
        <strain evidence="2 3">JC271</strain>
    </source>
</reference>
<dbReference type="InterPro" id="IPR014729">
    <property type="entry name" value="Rossmann-like_a/b/a_fold"/>
</dbReference>
<comment type="caution">
    <text evidence="2">The sequence shown here is derived from an EMBL/GenBank/DDBJ whole genome shotgun (WGS) entry which is preliminary data.</text>
</comment>
<organism evidence="2 3">
    <name type="scientific">Halodesulfovibrio spirochaetisodalis</name>
    <dbReference type="NCBI Taxonomy" id="1560234"/>
    <lineage>
        <taxon>Bacteria</taxon>
        <taxon>Pseudomonadati</taxon>
        <taxon>Thermodesulfobacteriota</taxon>
        <taxon>Desulfovibrionia</taxon>
        <taxon>Desulfovibrionales</taxon>
        <taxon>Desulfovibrionaceae</taxon>
        <taxon>Halodesulfovibrio</taxon>
    </lineage>
</organism>
<protein>
    <recommendedName>
        <fullName evidence="4">Asparagine synthetase domain-containing protein</fullName>
    </recommendedName>
</protein>
<dbReference type="AlphaFoldDB" id="A0A1B7XMR7"/>
<dbReference type="GO" id="GO:0016783">
    <property type="term" value="F:sulfurtransferase activity"/>
    <property type="evidence" value="ECO:0007669"/>
    <property type="project" value="InterPro"/>
</dbReference>
<dbReference type="PANTHER" id="PTHR43169">
    <property type="entry name" value="EXSB FAMILY PROTEIN"/>
    <property type="match status" value="1"/>
</dbReference>
<feature type="active site" description="Nucleophile and sulfur donor" evidence="1">
    <location>
        <position position="178"/>
    </location>
</feature>
<dbReference type="EMBL" id="JXMS01000002">
    <property type="protein sequence ID" value="OBQ56817.1"/>
    <property type="molecule type" value="Genomic_DNA"/>
</dbReference>
<accession>A0A1B7XMR7</accession>
<dbReference type="PATRIC" id="fig|1560234.3.peg.1222"/>
<dbReference type="STRING" id="1560234.SP90_01735"/>
<keyword evidence="3" id="KW-1185">Reference proteome</keyword>
<dbReference type="PANTHER" id="PTHR43169:SF2">
    <property type="entry name" value="NAD_GMP SYNTHASE DOMAIN-CONTAINING PROTEIN"/>
    <property type="match status" value="1"/>
</dbReference>
<evidence type="ECO:0000313" key="3">
    <source>
        <dbReference type="Proteomes" id="UP000091979"/>
    </source>
</evidence>
<dbReference type="Gene3D" id="3.40.50.620">
    <property type="entry name" value="HUPs"/>
    <property type="match status" value="1"/>
</dbReference>
<proteinExistence type="predicted"/>
<dbReference type="Proteomes" id="UP000091979">
    <property type="component" value="Unassembled WGS sequence"/>
</dbReference>
<dbReference type="NCBIfam" id="TIGR00268">
    <property type="entry name" value="ATP-dependent sacrificial sulfur transferase LarE"/>
    <property type="match status" value="1"/>
</dbReference>
<dbReference type="InterPro" id="IPR052188">
    <property type="entry name" value="Ni-pincer_cofactor_biosynth"/>
</dbReference>
<name>A0A1B7XMR7_9BACT</name>
<dbReference type="PIRSF" id="PIRSF006661">
    <property type="entry name" value="PP-lp_UCP006661"/>
    <property type="match status" value="1"/>
</dbReference>
<evidence type="ECO:0000313" key="2">
    <source>
        <dbReference type="EMBL" id="OBQ56817.1"/>
    </source>
</evidence>
<dbReference type="SUPFAM" id="SSF52402">
    <property type="entry name" value="Adenine nucleotide alpha hydrolases-like"/>
    <property type="match status" value="1"/>
</dbReference>
<dbReference type="RefSeq" id="WP_066851926.1">
    <property type="nucleotide sequence ID" value="NZ_JXMS01000002.1"/>
</dbReference>
<evidence type="ECO:0008006" key="4">
    <source>
        <dbReference type="Google" id="ProtNLM"/>
    </source>
</evidence>